<gene>
    <name evidence="3" type="ORF">CLV68_4532</name>
</gene>
<evidence type="ECO:0000256" key="1">
    <source>
        <dbReference type="SAM" id="MobiDB-lite"/>
    </source>
</evidence>
<dbReference type="Pfam" id="PF13604">
    <property type="entry name" value="AAA_30"/>
    <property type="match status" value="1"/>
</dbReference>
<name>A0A421B232_9PSEU</name>
<dbReference type="RefSeq" id="WP_121392847.1">
    <property type="nucleotide sequence ID" value="NZ_RCDD01000003.1"/>
</dbReference>
<evidence type="ECO:0000313" key="3">
    <source>
        <dbReference type="EMBL" id="RLK58430.1"/>
    </source>
</evidence>
<dbReference type="Gene3D" id="2.30.30.940">
    <property type="match status" value="1"/>
</dbReference>
<feature type="domain" description="TrwC relaxase" evidence="2">
    <location>
        <begin position="35"/>
        <end position="426"/>
    </location>
</feature>
<dbReference type="Pfam" id="PF08751">
    <property type="entry name" value="TrwC"/>
    <property type="match status" value="1"/>
</dbReference>
<dbReference type="InterPro" id="IPR014862">
    <property type="entry name" value="TrwC"/>
</dbReference>
<dbReference type="SUPFAM" id="SSF52540">
    <property type="entry name" value="P-loop containing nucleoside triphosphate hydrolases"/>
    <property type="match status" value="2"/>
</dbReference>
<feature type="region of interest" description="Disordered" evidence="1">
    <location>
        <begin position="1319"/>
        <end position="1338"/>
    </location>
</feature>
<evidence type="ECO:0000259" key="2">
    <source>
        <dbReference type="Pfam" id="PF08751"/>
    </source>
</evidence>
<evidence type="ECO:0000313" key="4">
    <source>
        <dbReference type="Proteomes" id="UP000282454"/>
    </source>
</evidence>
<dbReference type="Gene3D" id="3.40.50.300">
    <property type="entry name" value="P-loop containing nucleotide triphosphate hydrolases"/>
    <property type="match status" value="2"/>
</dbReference>
<comment type="caution">
    <text evidence="3">The sequence shown here is derived from an EMBL/GenBank/DDBJ whole genome shotgun (WGS) entry which is preliminary data.</text>
</comment>
<organism evidence="3 4">
    <name type="scientific">Actinokineospora cianjurensis</name>
    <dbReference type="NCBI Taxonomy" id="585224"/>
    <lineage>
        <taxon>Bacteria</taxon>
        <taxon>Bacillati</taxon>
        <taxon>Actinomycetota</taxon>
        <taxon>Actinomycetes</taxon>
        <taxon>Pseudonocardiales</taxon>
        <taxon>Pseudonocardiaceae</taxon>
        <taxon>Actinokineospora</taxon>
    </lineage>
</organism>
<keyword evidence="4" id="KW-1185">Reference proteome</keyword>
<dbReference type="OrthoDB" id="4524286at2"/>
<feature type="region of interest" description="Disordered" evidence="1">
    <location>
        <begin position="1154"/>
        <end position="1185"/>
    </location>
</feature>
<protein>
    <submittedName>
        <fullName evidence="3">Conjugative relaxase-like TrwC/TraI family protein</fullName>
    </submittedName>
</protein>
<reference evidence="3 4" key="1">
    <citation type="submission" date="2018-10" db="EMBL/GenBank/DDBJ databases">
        <title>Genomic Encyclopedia of Archaeal and Bacterial Type Strains, Phase II (KMG-II): from individual species to whole genera.</title>
        <authorList>
            <person name="Goeker M."/>
        </authorList>
    </citation>
    <scope>NUCLEOTIDE SEQUENCE [LARGE SCALE GENOMIC DNA]</scope>
    <source>
        <strain evidence="3 4">DSM 45657</strain>
    </source>
</reference>
<feature type="region of interest" description="Disordered" evidence="1">
    <location>
        <begin position="1406"/>
        <end position="1510"/>
    </location>
</feature>
<feature type="compositionally biased region" description="Basic and acidic residues" evidence="1">
    <location>
        <begin position="1498"/>
        <end position="1510"/>
    </location>
</feature>
<feature type="compositionally biased region" description="Basic and acidic residues" evidence="1">
    <location>
        <begin position="1174"/>
        <end position="1185"/>
    </location>
</feature>
<sequence>MAWITPIGSDPAQVDYRLGLGHGCVAEGVNDLQLNDHTDTRERPLVWVGKALADLGIEAGSELTPEQFGKARALINGYHPTTGEQLVAHKKGVPPEAKVNLASLVRMIDGVASEAGVTVEEVLPSKRLRTLFARAQRAVDRDGEGATLRADHAGQLADAAGLTPHEVWGDDVFTEALSQLTKTVTLPDGTQHQVDNRITVGNLGYDVTLTLDGSFRAAHGLADDQTRAELDAIYTDTAMEILGWLEDTTAYGMRGHHGDGQSAEITPGNGFAGWSMFHRTARPVDGAAMGDPHWHVHFTLANMTRGADGKWSTIASGGRDLMRHAPVVDRLLQAAVRDVLTRRYGVHYRRSERTGRWEIAEIPDEAIRLFSQRGQSIDQALIKMGLSPEEAGAAVRRVAASVTRERRNQNATAPDETLAGHWRRQALDAGIDPDLLTRHVFRTPPAIGPAATSSPQRPTLKELATLLQDIESGLTSNTRRFSRAEAIAAVADALPAGGTHTDIIDLTEQVLQHAGFIKLPFRASTGSVEPTHGERRQLAAEHMANADLYTTSDVVDIEKIIIAAAQASNPDQTPIRVDRDNAIQAADAIEAANGFPLSNEQRRELLRIVTSGRGLDTLVGGPGAGKTTLMDAVRAAYETDNLVVAGAATQGVTAQTLQAESGIPSRTIAQWLWRVDNGPGLRGVDVLVIDEAGMVNDRDRARLYTAAADAGAKILEIGDPKQLRGVGVGSSFGVVHSMLGGGELADNRRQADVDERAALAAWRREDYSAALTSWADRDRMVVTETGQEAVAALLATWVDQRQGAPDAFTEQRGLLMVAAANETVARLNDGAQALRLIAGELGRHRTYALAGGDKLTLHENDYVMVRVNERNQTGPDVLNGYRGVIDTINDDGSLAVRWERATEDGRLVESAVLPPQFVAKGGLSPGYAITIHKSQGLTVGSDGATWTGPDDEQRGGAVLFHAVGADNPGSYVAMSRHKLAMWLFLARKDVETPQDEHLLGLPRTTWGRTRRVITKLVERAEATATNRNDIPVLVDLGHLDLPATPKDRPAPPDDDLDLPDDHHWRQALRAKAHAAEIVRRAKAEALLTREWGEHPAVDRVTKGDAFRTIARWLDHVDNEGGNPALLVREIDPDDMIAPHVRDPSRLAASLIKTAARHDPRTTGPRPMTKAQRRARAESAEHARRAETSALLRQEWGEHPAVDSVTSGPAFGAVVHNLAAAASDLDPRIILRAIHPDTVVRPRIHNPSAYTAARIRALADNPTPPAAPAPRIPEQPGLPHQALTRLEQIVPSYESTLAQLATRPAPAHDTLAGAPTPNARRDALWPSWLPTPPPPHTLTGRDRALAAAATTDARRIRARAIKLGRHAARDRPDWVQALGPPPDGATARAHYLVNITTIAAYRELHTITGPDPLGPEPDADHTPPAYAAAQHARRQLAQSAARTTPPTPEASTESPTQDVAGPRTRETEVTKRLTATRERAQRLADLQHDTRQPPITDTRPQHQEHGHRPGY</sequence>
<dbReference type="Proteomes" id="UP000282454">
    <property type="component" value="Unassembled WGS sequence"/>
</dbReference>
<dbReference type="NCBIfam" id="NF041492">
    <property type="entry name" value="MobF"/>
    <property type="match status" value="1"/>
</dbReference>
<feature type="compositionally biased region" description="Basic and acidic residues" evidence="1">
    <location>
        <begin position="1462"/>
        <end position="1490"/>
    </location>
</feature>
<dbReference type="SUPFAM" id="SSF55464">
    <property type="entry name" value="Origin of replication-binding domain, RBD-like"/>
    <property type="match status" value="1"/>
</dbReference>
<accession>A0A421B232</accession>
<dbReference type="EMBL" id="RCDD01000003">
    <property type="protein sequence ID" value="RLK58430.1"/>
    <property type="molecule type" value="Genomic_DNA"/>
</dbReference>
<feature type="compositionally biased region" description="Low complexity" evidence="1">
    <location>
        <begin position="1424"/>
        <end position="1455"/>
    </location>
</feature>
<proteinExistence type="predicted"/>
<dbReference type="InterPro" id="IPR027417">
    <property type="entry name" value="P-loop_NTPase"/>
</dbReference>